<evidence type="ECO:0000256" key="6">
    <source>
        <dbReference type="ARBA" id="ARBA00022679"/>
    </source>
</evidence>
<evidence type="ECO:0000256" key="12">
    <source>
        <dbReference type="ARBA" id="ARBA00022840"/>
    </source>
</evidence>
<evidence type="ECO:0000256" key="5">
    <source>
        <dbReference type="ARBA" id="ARBA00022614"/>
    </source>
</evidence>
<dbReference type="InterPro" id="IPR013210">
    <property type="entry name" value="LRR_N_plant-typ"/>
</dbReference>
<protein>
    <recommendedName>
        <fullName evidence="2">non-specific serine/threonine protein kinase</fullName>
        <ecNumber evidence="2">2.7.11.1</ecNumber>
    </recommendedName>
</protein>
<dbReference type="FunFam" id="3.80.10.10:FF:000095">
    <property type="entry name" value="LRR receptor-like serine/threonine-protein kinase GSO1"/>
    <property type="match status" value="1"/>
</dbReference>
<keyword evidence="9" id="KW-0677">Repeat</keyword>
<keyword evidence="10" id="KW-0547">Nucleotide-binding</keyword>
<keyword evidence="3" id="KW-0723">Serine/threonine-protein kinase</keyword>
<evidence type="ECO:0000256" key="8">
    <source>
        <dbReference type="ARBA" id="ARBA00022729"/>
    </source>
</evidence>
<evidence type="ECO:0000256" key="16">
    <source>
        <dbReference type="ARBA" id="ARBA00023180"/>
    </source>
</evidence>
<evidence type="ECO:0000256" key="15">
    <source>
        <dbReference type="ARBA" id="ARBA00023170"/>
    </source>
</evidence>
<dbReference type="Pfam" id="PF08263">
    <property type="entry name" value="LRRNT_2"/>
    <property type="match status" value="1"/>
</dbReference>
<dbReference type="PROSITE" id="PS00109">
    <property type="entry name" value="PROTEIN_KINASE_TYR"/>
    <property type="match status" value="1"/>
</dbReference>
<evidence type="ECO:0000256" key="2">
    <source>
        <dbReference type="ARBA" id="ARBA00012513"/>
    </source>
</evidence>
<feature type="domain" description="Protein kinase" evidence="20">
    <location>
        <begin position="1074"/>
        <end position="1226"/>
    </location>
</feature>
<evidence type="ECO:0000256" key="9">
    <source>
        <dbReference type="ARBA" id="ARBA00022737"/>
    </source>
</evidence>
<evidence type="ECO:0000256" key="4">
    <source>
        <dbReference type="ARBA" id="ARBA00022553"/>
    </source>
</evidence>
<evidence type="ECO:0000259" key="20">
    <source>
        <dbReference type="PROSITE" id="PS50011"/>
    </source>
</evidence>
<comment type="catalytic activity">
    <reaction evidence="18">
        <text>L-seryl-[protein] + ATP = O-phospho-L-seryl-[protein] + ADP + H(+)</text>
        <dbReference type="Rhea" id="RHEA:17989"/>
        <dbReference type="Rhea" id="RHEA-COMP:9863"/>
        <dbReference type="Rhea" id="RHEA-COMP:11604"/>
        <dbReference type="ChEBI" id="CHEBI:15378"/>
        <dbReference type="ChEBI" id="CHEBI:29999"/>
        <dbReference type="ChEBI" id="CHEBI:30616"/>
        <dbReference type="ChEBI" id="CHEBI:83421"/>
        <dbReference type="ChEBI" id="CHEBI:456216"/>
        <dbReference type="EC" id="2.7.11.1"/>
    </reaction>
</comment>
<dbReference type="Pfam" id="PF23598">
    <property type="entry name" value="LRR_14"/>
    <property type="match status" value="1"/>
</dbReference>
<dbReference type="PROSITE" id="PS51257">
    <property type="entry name" value="PROKAR_LIPOPROTEIN"/>
    <property type="match status" value="1"/>
</dbReference>
<dbReference type="InterPro" id="IPR001245">
    <property type="entry name" value="Ser-Thr/Tyr_kinase_cat_dom"/>
</dbReference>
<dbReference type="InterPro" id="IPR055414">
    <property type="entry name" value="LRR_R13L4/SHOC2-like"/>
</dbReference>
<dbReference type="GO" id="GO:0005524">
    <property type="term" value="F:ATP binding"/>
    <property type="evidence" value="ECO:0007669"/>
    <property type="project" value="UniProtKB-KW"/>
</dbReference>
<dbReference type="FunFam" id="3.80.10.10:FF:000317">
    <property type="entry name" value="Inactive leucine-rich repeat receptor-like protein kinase"/>
    <property type="match status" value="1"/>
</dbReference>
<organism evidence="21 22">
    <name type="scientific">Citrus x changshan-huyou</name>
    <dbReference type="NCBI Taxonomy" id="2935761"/>
    <lineage>
        <taxon>Eukaryota</taxon>
        <taxon>Viridiplantae</taxon>
        <taxon>Streptophyta</taxon>
        <taxon>Embryophyta</taxon>
        <taxon>Tracheophyta</taxon>
        <taxon>Spermatophyta</taxon>
        <taxon>Magnoliopsida</taxon>
        <taxon>eudicotyledons</taxon>
        <taxon>Gunneridae</taxon>
        <taxon>Pentapetalae</taxon>
        <taxon>rosids</taxon>
        <taxon>malvids</taxon>
        <taxon>Sapindales</taxon>
        <taxon>Rutaceae</taxon>
        <taxon>Aurantioideae</taxon>
        <taxon>Citrus</taxon>
    </lineage>
</organism>
<evidence type="ECO:0000256" key="19">
    <source>
        <dbReference type="SAM" id="Phobius"/>
    </source>
</evidence>
<dbReference type="InterPro" id="IPR000719">
    <property type="entry name" value="Prot_kinase_dom"/>
</dbReference>
<evidence type="ECO:0000256" key="10">
    <source>
        <dbReference type="ARBA" id="ARBA00022741"/>
    </source>
</evidence>
<dbReference type="PANTHER" id="PTHR48005:SF95">
    <property type="entry name" value="PROTEIN KINASE DOMAIN-CONTAINING PROTEIN"/>
    <property type="match status" value="1"/>
</dbReference>
<comment type="catalytic activity">
    <reaction evidence="17">
        <text>L-threonyl-[protein] + ATP = O-phospho-L-threonyl-[protein] + ADP + H(+)</text>
        <dbReference type="Rhea" id="RHEA:46608"/>
        <dbReference type="Rhea" id="RHEA-COMP:11060"/>
        <dbReference type="Rhea" id="RHEA-COMP:11605"/>
        <dbReference type="ChEBI" id="CHEBI:15378"/>
        <dbReference type="ChEBI" id="CHEBI:30013"/>
        <dbReference type="ChEBI" id="CHEBI:30616"/>
        <dbReference type="ChEBI" id="CHEBI:61977"/>
        <dbReference type="ChEBI" id="CHEBI:456216"/>
        <dbReference type="EC" id="2.7.11.1"/>
    </reaction>
</comment>
<evidence type="ECO:0000313" key="22">
    <source>
        <dbReference type="Proteomes" id="UP001428341"/>
    </source>
</evidence>
<dbReference type="InterPro" id="IPR032675">
    <property type="entry name" value="LRR_dom_sf"/>
</dbReference>
<dbReference type="GO" id="GO:0099402">
    <property type="term" value="P:plant organ development"/>
    <property type="evidence" value="ECO:0007669"/>
    <property type="project" value="UniProtKB-ARBA"/>
</dbReference>
<keyword evidence="7 19" id="KW-0812">Transmembrane</keyword>
<reference evidence="21 22" key="1">
    <citation type="submission" date="2024-05" db="EMBL/GenBank/DDBJ databases">
        <title>Haplotype-resolved chromosome-level genome assembly of Huyou (Citrus changshanensis).</title>
        <authorList>
            <person name="Miao C."/>
            <person name="Chen W."/>
            <person name="Wu Y."/>
            <person name="Wang L."/>
            <person name="Zhao S."/>
            <person name="Grierson D."/>
            <person name="Xu C."/>
            <person name="Chen K."/>
        </authorList>
    </citation>
    <scope>NUCLEOTIDE SEQUENCE [LARGE SCALE GENOMIC DNA]</scope>
    <source>
        <strain evidence="21">01-14</strain>
        <tissue evidence="21">Leaf</tissue>
    </source>
</reference>
<keyword evidence="6" id="KW-0808">Transferase</keyword>
<dbReference type="EC" id="2.7.11.1" evidence="2"/>
<dbReference type="Gene3D" id="3.30.200.20">
    <property type="entry name" value="Phosphorylase Kinase, domain 1"/>
    <property type="match status" value="2"/>
</dbReference>
<feature type="domain" description="Protein kinase" evidence="20">
    <location>
        <begin position="738"/>
        <end position="1016"/>
    </location>
</feature>
<dbReference type="InterPro" id="IPR011009">
    <property type="entry name" value="Kinase-like_dom_sf"/>
</dbReference>
<dbReference type="GO" id="GO:0004674">
    <property type="term" value="F:protein serine/threonine kinase activity"/>
    <property type="evidence" value="ECO:0007669"/>
    <property type="project" value="UniProtKB-KW"/>
</dbReference>
<gene>
    <name evidence="21" type="ORF">WN944_027454</name>
</gene>
<dbReference type="InterPro" id="IPR003591">
    <property type="entry name" value="Leu-rich_rpt_typical-subtyp"/>
</dbReference>
<sequence>MSEKTLLSLNFLSNLQPSQNTIGQTYFPLIVSCDSTEEAHALLKWKTSLQNQNGSLLPSWTLNNPTKISPCTWFGIHCNHAGRVNSINLTSAGLKATLHDFSFSSFPHLGYLDLRINQFFGIIPPQIGNLSMLKFLGLSFNQFSGSITPEIGYLTHLKLLSFSKNQLSGFIPHEIGRLSSLNGLNLYSNFLKGSIPPSLGNLTSLIYISISNNLLSGSIPNEVRNLKSLSDLRLDNNTLSGSIPLSLGNLTKLVTLYLHTNALSGSIPYEIGNLKSLSDLQLSYNTLNGSIPFSLGNLTNLAILYIRINALSGSIPNEIGNLKSLLDLRLNNNTLSGPIPLSLGNLTKLVTLYLDMNALSSSIPDEIGNLKSHSDLQLSENILNGSIPLALGNLTNLVVLDLSTNKLSGSIPLSFANLTSLTILYLYENSLCDSIPKEIGNMNSLSILDLSSNKLNGSIPLSLANLTNSLKVLYLSSNHIVGEIPLGHGMFNSLIQLTLNNNELSGQLSPELGSLIQLEYLDLSANTFHKSIPESLSNLVKLHYLNLSNNQFSQKIPNKIEKLIHLSELDLSHNIFREEIPSQICSMQSLEKLNLSHNNLSGSIPRCFEEMHWLSCIDISYNALQGLIPNSTAFRDAPMLALQGNKRLCGDIKRLPSCKAFKSHKQSLKKIWVVIVFPLLGTVALLISLIGLFFNFRQRKNGSQTQQSSPRNTLGLLSVLTFDGKIVHEEIIRATNNFDDGHCIGNGGQGSVYKAKLPTGEIVAVKKFHSPLLGEMACQQEFLNEVNALTKIRHRNIVKFYGFCSHALHSFVVYEYLEMGSLAMILSNDAAAEQFCWTKRMNAIKGVADALSYMHTDCFPPIVHRDISSKNVLLNLEYEAHVSDFGISKFLKLGSSNRTELAGTFGYIAPELAYTMKVTEKCDVYSFGVLALEVIKGKHPRDFISSICSSLSSNLNIALDEMFDPRLSTPSRHVQDKLISIMEVSISCLDESPASRPTMQKVIQSLETLNVSHNNLSSSIPRCFEEIRWLSRIDISYNELEGPIPKSTAFREASMQALQGKIVYEEIIRATNDFDDEHCIGKGGQGSVYKGELPYGEIIAVKKFLSPLPGEIAGQQEFLSEVEALTEIRHRNIVKFYGFCSHTRHSFSSMILSNAAVAEEFGWTQRMNVIKVADETLDPRLPTPSLNVQGKLISIMEVAIACLDETPEFRSTMQKVSQALKIWSGS</sequence>
<keyword evidence="14 19" id="KW-0472">Membrane</keyword>
<evidence type="ECO:0000256" key="17">
    <source>
        <dbReference type="ARBA" id="ARBA00047899"/>
    </source>
</evidence>
<evidence type="ECO:0000313" key="21">
    <source>
        <dbReference type="EMBL" id="KAK9175447.1"/>
    </source>
</evidence>
<dbReference type="InterPro" id="IPR008266">
    <property type="entry name" value="Tyr_kinase_AS"/>
</dbReference>
<dbReference type="FunFam" id="1.10.510.10:FF:000445">
    <property type="entry name" value="MDIS1-interacting receptor like kinase 2"/>
    <property type="match status" value="1"/>
</dbReference>
<evidence type="ECO:0000256" key="3">
    <source>
        <dbReference type="ARBA" id="ARBA00022527"/>
    </source>
</evidence>
<dbReference type="Gene3D" id="1.10.510.10">
    <property type="entry name" value="Transferase(Phosphotransferase) domain 1"/>
    <property type="match status" value="1"/>
</dbReference>
<dbReference type="FunFam" id="3.30.200.20:FF:000309">
    <property type="entry name" value="Leucine-rich repeat receptor protein kinase MSP1"/>
    <property type="match status" value="2"/>
</dbReference>
<dbReference type="SUPFAM" id="SSF52047">
    <property type="entry name" value="RNI-like"/>
    <property type="match status" value="1"/>
</dbReference>
<dbReference type="PRINTS" id="PR00019">
    <property type="entry name" value="LEURICHRPT"/>
</dbReference>
<evidence type="ECO:0000256" key="1">
    <source>
        <dbReference type="ARBA" id="ARBA00004479"/>
    </source>
</evidence>
<keyword evidence="22" id="KW-1185">Reference proteome</keyword>
<comment type="caution">
    <text evidence="21">The sequence shown here is derived from an EMBL/GenBank/DDBJ whole genome shotgun (WGS) entry which is preliminary data.</text>
</comment>
<dbReference type="Gene3D" id="3.80.10.10">
    <property type="entry name" value="Ribonuclease Inhibitor"/>
    <property type="match status" value="4"/>
</dbReference>
<evidence type="ECO:0000256" key="13">
    <source>
        <dbReference type="ARBA" id="ARBA00022989"/>
    </source>
</evidence>
<dbReference type="PROSITE" id="PS50011">
    <property type="entry name" value="PROTEIN_KINASE_DOM"/>
    <property type="match status" value="2"/>
</dbReference>
<proteinExistence type="predicted"/>
<dbReference type="Pfam" id="PF13855">
    <property type="entry name" value="LRR_8"/>
    <property type="match status" value="1"/>
</dbReference>
<name>A0AAP0LHJ1_9ROSI</name>
<dbReference type="InterPro" id="IPR001611">
    <property type="entry name" value="Leu-rich_rpt"/>
</dbReference>
<dbReference type="SMART" id="SM00369">
    <property type="entry name" value="LRR_TYP"/>
    <property type="match status" value="11"/>
</dbReference>
<evidence type="ECO:0000256" key="7">
    <source>
        <dbReference type="ARBA" id="ARBA00022692"/>
    </source>
</evidence>
<keyword evidence="12" id="KW-0067">ATP-binding</keyword>
<keyword evidence="15" id="KW-0675">Receptor</keyword>
<dbReference type="PANTHER" id="PTHR48005">
    <property type="entry name" value="LEUCINE RICH REPEAT KINASE 2"/>
    <property type="match status" value="1"/>
</dbReference>
<evidence type="ECO:0000256" key="18">
    <source>
        <dbReference type="ARBA" id="ARBA00048679"/>
    </source>
</evidence>
<keyword evidence="8" id="KW-0732">Signal</keyword>
<dbReference type="FunFam" id="3.80.10.10:FF:000400">
    <property type="entry name" value="Nuclear pore complex protein NUP107"/>
    <property type="match status" value="1"/>
</dbReference>
<feature type="transmembrane region" description="Helical" evidence="19">
    <location>
        <begin position="671"/>
        <end position="694"/>
    </location>
</feature>
<comment type="subcellular location">
    <subcellularLocation>
        <location evidence="1">Membrane</location>
        <topology evidence="1">Single-pass type I membrane protein</topology>
    </subcellularLocation>
</comment>
<dbReference type="Pfam" id="PF00560">
    <property type="entry name" value="LRR_1"/>
    <property type="match status" value="8"/>
</dbReference>
<dbReference type="InterPro" id="IPR051420">
    <property type="entry name" value="Ser_Thr_Kinases_DiverseReg"/>
</dbReference>
<dbReference type="Proteomes" id="UP001428341">
    <property type="component" value="Unassembled WGS sequence"/>
</dbReference>
<evidence type="ECO:0000256" key="14">
    <source>
        <dbReference type="ARBA" id="ARBA00023136"/>
    </source>
</evidence>
<dbReference type="GO" id="GO:0009653">
    <property type="term" value="P:anatomical structure morphogenesis"/>
    <property type="evidence" value="ECO:0007669"/>
    <property type="project" value="UniProtKB-ARBA"/>
</dbReference>
<dbReference type="AlphaFoldDB" id="A0AAP0LHJ1"/>
<dbReference type="GO" id="GO:0016020">
    <property type="term" value="C:membrane"/>
    <property type="evidence" value="ECO:0007669"/>
    <property type="project" value="UniProtKB-SubCell"/>
</dbReference>
<dbReference type="SUPFAM" id="SSF56112">
    <property type="entry name" value="Protein kinase-like (PK-like)"/>
    <property type="match status" value="2"/>
</dbReference>
<dbReference type="Pfam" id="PF07714">
    <property type="entry name" value="PK_Tyr_Ser-Thr"/>
    <property type="match status" value="1"/>
</dbReference>
<keyword evidence="5" id="KW-0433">Leucine-rich repeat</keyword>
<dbReference type="SUPFAM" id="SSF52058">
    <property type="entry name" value="L domain-like"/>
    <property type="match status" value="2"/>
</dbReference>
<keyword evidence="4" id="KW-0597">Phosphoprotein</keyword>
<dbReference type="EMBL" id="JBCGBO010000025">
    <property type="protein sequence ID" value="KAK9175447.1"/>
    <property type="molecule type" value="Genomic_DNA"/>
</dbReference>
<keyword evidence="13 19" id="KW-1133">Transmembrane helix</keyword>
<dbReference type="Pfam" id="PF00069">
    <property type="entry name" value="Pkinase"/>
    <property type="match status" value="1"/>
</dbReference>
<evidence type="ECO:0000256" key="11">
    <source>
        <dbReference type="ARBA" id="ARBA00022777"/>
    </source>
</evidence>
<dbReference type="SMART" id="SM00365">
    <property type="entry name" value="LRR_SD22"/>
    <property type="match status" value="7"/>
</dbReference>
<accession>A0AAP0LHJ1</accession>
<keyword evidence="16" id="KW-0325">Glycoprotein</keyword>
<keyword evidence="11" id="KW-0418">Kinase</keyword>